<feature type="region of interest" description="Disordered" evidence="2">
    <location>
        <begin position="462"/>
        <end position="515"/>
    </location>
</feature>
<accession>A0A942EES4</accession>
<evidence type="ECO:0000313" key="4">
    <source>
        <dbReference type="Proteomes" id="UP000678281"/>
    </source>
</evidence>
<protein>
    <submittedName>
        <fullName evidence="3">Uncharacterized protein</fullName>
    </submittedName>
</protein>
<dbReference type="AlphaFoldDB" id="A0A942EES4"/>
<name>A0A942EES4_9HYPH</name>
<keyword evidence="1" id="KW-0175">Coiled coil</keyword>
<evidence type="ECO:0000313" key="3">
    <source>
        <dbReference type="EMBL" id="MBS3849904.1"/>
    </source>
</evidence>
<dbReference type="RefSeq" id="WP_212659524.1">
    <property type="nucleotide sequence ID" value="NZ_JAGXTP010000002.1"/>
</dbReference>
<feature type="compositionally biased region" description="Gly residues" evidence="2">
    <location>
        <begin position="464"/>
        <end position="493"/>
    </location>
</feature>
<feature type="coiled-coil region" evidence="1">
    <location>
        <begin position="72"/>
        <end position="120"/>
    </location>
</feature>
<proteinExistence type="predicted"/>
<evidence type="ECO:0000256" key="1">
    <source>
        <dbReference type="SAM" id="Coils"/>
    </source>
</evidence>
<feature type="coiled-coil region" evidence="1">
    <location>
        <begin position="266"/>
        <end position="293"/>
    </location>
</feature>
<organism evidence="3 4">
    <name type="scientific">Devosia litorisediminis</name>
    <dbReference type="NCBI Taxonomy" id="2829817"/>
    <lineage>
        <taxon>Bacteria</taxon>
        <taxon>Pseudomonadati</taxon>
        <taxon>Pseudomonadota</taxon>
        <taxon>Alphaproteobacteria</taxon>
        <taxon>Hyphomicrobiales</taxon>
        <taxon>Devosiaceae</taxon>
        <taxon>Devosia</taxon>
    </lineage>
</organism>
<evidence type="ECO:0000256" key="2">
    <source>
        <dbReference type="SAM" id="MobiDB-lite"/>
    </source>
</evidence>
<comment type="caution">
    <text evidence="3">The sequence shown here is derived from an EMBL/GenBank/DDBJ whole genome shotgun (WGS) entry which is preliminary data.</text>
</comment>
<reference evidence="3" key="1">
    <citation type="submission" date="2021-04" db="EMBL/GenBank/DDBJ databases">
        <title>Devosia litorisediminis sp. nov., isolated from a sand dune.</title>
        <authorList>
            <person name="Park S."/>
            <person name="Yoon J.-H."/>
        </authorList>
    </citation>
    <scope>NUCLEOTIDE SEQUENCE</scope>
    <source>
        <strain evidence="3">BSSL-BM10</strain>
    </source>
</reference>
<keyword evidence="4" id="KW-1185">Reference proteome</keyword>
<dbReference type="Proteomes" id="UP000678281">
    <property type="component" value="Unassembled WGS sequence"/>
</dbReference>
<sequence length="515" mass="56540">MSIRGPEALASLDEAMRDIRREEDEISKRLARSAERISKIRESEAELFRQLARLRLDPAVQGELDGAITTAETKARAQIKTHAKELSKAENAIASIDEALNKLTGERADALKQFESHQAQLKALASKLGATIARDPAFAAKRQKASELADVAAQSMRKTEQAEADRDEKGQPYRDDPLFMYLWEAGYGTSNYRANNLVRYLDGLVAGLIKFHKARPNFAMLNEIPLRLREHAERQIAIASVAETELDALETEAIDTAGGKPIREAMESAQQRIDALDAQIMAHEDQRDETAKTVAGLSQGLNPAFESASAELATALGREDIKTLLADARRTRTGQDDTIVAQIDDARARAREEDQETREQKERLKTLAARRRELEDIQWEFKRQRFDDPRSTFREDRLVGDLLNDFLRGGITAASYWDSWQRSQNWSAGTSDWGGGVGLPNNGRQRSNNPWPDNGGFKWPDNSFGGGAGGKTKGGFGGGFGRPSGGPGSGGGFSRPRTGSGGTRKHGGFKTGGGF</sequence>
<gene>
    <name evidence="3" type="ORF">KD146_14475</name>
</gene>
<feature type="coiled-coil region" evidence="1">
    <location>
        <begin position="343"/>
        <end position="377"/>
    </location>
</feature>
<dbReference type="EMBL" id="JAGXTP010000002">
    <property type="protein sequence ID" value="MBS3849904.1"/>
    <property type="molecule type" value="Genomic_DNA"/>
</dbReference>